<reference evidence="2" key="2">
    <citation type="submission" date="2020-09" db="EMBL/GenBank/DDBJ databases">
        <authorList>
            <person name="Kikuchi T."/>
        </authorList>
    </citation>
    <scope>NUCLEOTIDE SEQUENCE</scope>
    <source>
        <strain evidence="2">Ka4C1</strain>
    </source>
</reference>
<accession>A0A1I7S428</accession>
<protein>
    <submittedName>
        <fullName evidence="2">(pine wood nematode) hypothetical protein</fullName>
    </submittedName>
</protein>
<dbReference type="AlphaFoldDB" id="A0A1I7S428"/>
<keyword evidence="1" id="KW-0812">Transmembrane</keyword>
<dbReference type="EMBL" id="CAJFCV020000004">
    <property type="protein sequence ID" value="CAG9116659.1"/>
    <property type="molecule type" value="Genomic_DNA"/>
</dbReference>
<evidence type="ECO:0000313" key="3">
    <source>
        <dbReference type="Proteomes" id="UP000095284"/>
    </source>
</evidence>
<evidence type="ECO:0000256" key="1">
    <source>
        <dbReference type="SAM" id="Phobius"/>
    </source>
</evidence>
<dbReference type="Proteomes" id="UP000659654">
    <property type="component" value="Unassembled WGS sequence"/>
</dbReference>
<dbReference type="EMBL" id="CAJFDI010000004">
    <property type="protein sequence ID" value="CAD5227015.1"/>
    <property type="molecule type" value="Genomic_DNA"/>
</dbReference>
<keyword evidence="4" id="KW-1185">Reference proteome</keyword>
<feature type="transmembrane region" description="Helical" evidence="1">
    <location>
        <begin position="73"/>
        <end position="97"/>
    </location>
</feature>
<reference evidence="5" key="1">
    <citation type="submission" date="2016-11" db="UniProtKB">
        <authorList>
            <consortium name="WormBaseParasite"/>
        </authorList>
    </citation>
    <scope>IDENTIFICATION</scope>
</reference>
<dbReference type="Proteomes" id="UP000095284">
    <property type="component" value="Unplaced"/>
</dbReference>
<name>A0A1I7S428_BURXY</name>
<dbReference type="WBParaSite" id="BXY_0776000.1">
    <property type="protein sequence ID" value="BXY_0776000.1"/>
    <property type="gene ID" value="BXY_0776000"/>
</dbReference>
<feature type="transmembrane region" description="Helical" evidence="1">
    <location>
        <begin position="47"/>
        <end position="67"/>
    </location>
</feature>
<evidence type="ECO:0000313" key="4">
    <source>
        <dbReference type="Proteomes" id="UP000659654"/>
    </source>
</evidence>
<keyword evidence="1" id="KW-0472">Membrane</keyword>
<evidence type="ECO:0000313" key="2">
    <source>
        <dbReference type="EMBL" id="CAD5227015.1"/>
    </source>
</evidence>
<gene>
    <name evidence="2" type="ORF">BXYJ_LOCUS9560</name>
</gene>
<sequence length="376" mass="43848">MDRLYRIFRSDVLLSSSDGRPHGFLSEVEYKAIEKADTKSDVQFSSFLHLTGIWTFSSFIPLGFYLACVHHTVITLAIAIVAFGLCVPSAVITLYIIRLAYVYIKFCYHLSYTQSAWIQMDKLHEKWLKECFRWEHDHPDQATKPGFIYCREKRVIMFRRLAFFILRYHNYLSHSDMNSTIDLEVQQLDSLVNLAAAVPDQFLSLTSLNNMVVLMNTMRSKTILTVNIEHQRKISEMLELNLFSWNALRYCEGVGSELSEKHVLTANAFQLKMEVQLEMESEATLLESSRILDMKPQTLEEARRQYKYLAERLISIDKIHRDDPECAFVYLELLDNSESPRDDVFSAVYSILIEVKRAMDVLERIRDNQRNFNMSG</sequence>
<proteinExistence type="predicted"/>
<evidence type="ECO:0000313" key="5">
    <source>
        <dbReference type="WBParaSite" id="BXY_0776000.1"/>
    </source>
</evidence>
<organism evidence="3 5">
    <name type="scientific">Bursaphelenchus xylophilus</name>
    <name type="common">Pinewood nematode worm</name>
    <name type="synonym">Aphelenchoides xylophilus</name>
    <dbReference type="NCBI Taxonomy" id="6326"/>
    <lineage>
        <taxon>Eukaryota</taxon>
        <taxon>Metazoa</taxon>
        <taxon>Ecdysozoa</taxon>
        <taxon>Nematoda</taxon>
        <taxon>Chromadorea</taxon>
        <taxon>Rhabditida</taxon>
        <taxon>Tylenchina</taxon>
        <taxon>Tylenchomorpha</taxon>
        <taxon>Aphelenchoidea</taxon>
        <taxon>Aphelenchoididae</taxon>
        <taxon>Bursaphelenchus</taxon>
    </lineage>
</organism>
<dbReference type="Proteomes" id="UP000582659">
    <property type="component" value="Unassembled WGS sequence"/>
</dbReference>
<keyword evidence="1" id="KW-1133">Transmembrane helix</keyword>